<evidence type="ECO:0000259" key="9">
    <source>
        <dbReference type="PROSITE" id="PS50119"/>
    </source>
</evidence>
<dbReference type="Pfam" id="PF25600">
    <property type="entry name" value="TRIM_CC"/>
    <property type="match status" value="1"/>
</dbReference>
<dbReference type="SMART" id="SM00449">
    <property type="entry name" value="SPRY"/>
    <property type="match status" value="1"/>
</dbReference>
<accession>A0A9W2Y5D7</accession>
<keyword evidence="7" id="KW-0175">Coiled coil</keyword>
<dbReference type="Pfam" id="PF00643">
    <property type="entry name" value="zf-B_box"/>
    <property type="match status" value="1"/>
</dbReference>
<feature type="domain" description="B box-type" evidence="9">
    <location>
        <begin position="188"/>
        <end position="228"/>
    </location>
</feature>
<evidence type="ECO:0000256" key="2">
    <source>
        <dbReference type="ARBA" id="ARBA00022723"/>
    </source>
</evidence>
<evidence type="ECO:0000259" key="10">
    <source>
        <dbReference type="PROSITE" id="PS50188"/>
    </source>
</evidence>
<dbReference type="PRINTS" id="PR01407">
    <property type="entry name" value="BUTYPHLNCDUF"/>
</dbReference>
<dbReference type="Pfam" id="PF15227">
    <property type="entry name" value="zf-C3HC4_4"/>
    <property type="match status" value="1"/>
</dbReference>
<dbReference type="InterPro" id="IPR000315">
    <property type="entry name" value="Znf_B-box"/>
</dbReference>
<dbReference type="InterPro" id="IPR003879">
    <property type="entry name" value="Butyrophylin_SPRY"/>
</dbReference>
<gene>
    <name evidence="12 13" type="primary">LOC114867074</name>
</gene>
<evidence type="ECO:0000313" key="11">
    <source>
        <dbReference type="Proteomes" id="UP000515150"/>
    </source>
</evidence>
<dbReference type="GO" id="GO:0005737">
    <property type="term" value="C:cytoplasm"/>
    <property type="evidence" value="ECO:0007669"/>
    <property type="project" value="UniProtKB-ARBA"/>
</dbReference>
<dbReference type="InterPro" id="IPR001841">
    <property type="entry name" value="Znf_RING"/>
</dbReference>
<keyword evidence="4" id="KW-0862">Zinc</keyword>
<dbReference type="SMART" id="SM00336">
    <property type="entry name" value="BBOX"/>
    <property type="match status" value="1"/>
</dbReference>
<dbReference type="Pfam" id="PF13765">
    <property type="entry name" value="PRY"/>
    <property type="match status" value="1"/>
</dbReference>
<dbReference type="InterPro" id="IPR003877">
    <property type="entry name" value="SPRY_dom"/>
</dbReference>
<dbReference type="InterPro" id="IPR051051">
    <property type="entry name" value="E3_ubiq-ligase_TRIM/RNF"/>
</dbReference>
<dbReference type="Gene3D" id="2.60.120.920">
    <property type="match status" value="1"/>
</dbReference>
<dbReference type="InterPro" id="IPR013083">
    <property type="entry name" value="Znf_RING/FYVE/PHD"/>
</dbReference>
<evidence type="ECO:0000256" key="4">
    <source>
        <dbReference type="ARBA" id="ARBA00022833"/>
    </source>
</evidence>
<dbReference type="PROSITE" id="PS50119">
    <property type="entry name" value="ZF_BBOX"/>
    <property type="match status" value="1"/>
</dbReference>
<feature type="domain" description="RING-type" evidence="8">
    <location>
        <begin position="55"/>
        <end position="97"/>
    </location>
</feature>
<evidence type="ECO:0000256" key="1">
    <source>
        <dbReference type="ARBA" id="ARBA00022588"/>
    </source>
</evidence>
<dbReference type="InterPro" id="IPR043136">
    <property type="entry name" value="B30.2/SPRY_sf"/>
</dbReference>
<proteinExistence type="predicted"/>
<dbReference type="Gene3D" id="4.10.830.40">
    <property type="match status" value="1"/>
</dbReference>
<dbReference type="PROSITE" id="PS00518">
    <property type="entry name" value="ZF_RING_1"/>
    <property type="match status" value="1"/>
</dbReference>
<dbReference type="CDD" id="cd16040">
    <property type="entry name" value="SPRY_PRY_SNTX"/>
    <property type="match status" value="1"/>
</dbReference>
<feature type="domain" description="B30.2/SPRY" evidence="10">
    <location>
        <begin position="405"/>
        <end position="596"/>
    </location>
</feature>
<dbReference type="RefSeq" id="XP_055369186.1">
    <property type="nucleotide sequence ID" value="XM_055513211.1"/>
</dbReference>
<sequence>MSGKLMMSSLQCDQHVKTVQRFTIMHSGTGGAAEPSTQGEMAQQGIQLDQDKLCCSVCLDLLKDPVTIPCGHSYCLSCIRTYWDAEGHKGNSCPQCRQKFTPRPALVKNTLLADLVEDLKRAGLQAAPAALCYATHQDVACDFCTGRKLKATKSCLQCLVSYCDQHLQPHYESPAFEKHQLVDPCEKLQENICTRHNKLIKVFCRTDQQCICYLCSIDEHKGHDTVLAAAEVAEKQKELSKNQQTIQQKIKDREGDIKKLQQEVETINQSADEAERSSEKIFTHLIQLVQDRCSDVKQQIRSQRTSLVNRLKESQKELEEELAEMKSREADLQQLSHTQDPIQFLHHCPALLNPMDSTETHSISIQSVSYFDHVLAAVAAATDIILDVLNEEWTKVSLLEVKQEALKPQAEPRTQSEFLLYSQQMTLDPNTAHNQLKLSEGNRKATVIRQKLVYPHHPDSFIEQQQVLGAESLMGRHYWEVLMDQDFSRATVAVTYKNISRTQSESEFGYNDSSWALIFSKSPFIVMHNGNILFTSRPPSTRIGVFLDHGAGTLSFYSVSDTMTLLHRVQTTFTEPLYAGLSVYGYDKSVELCELK</sequence>
<dbReference type="Proteomes" id="UP000515150">
    <property type="component" value="Chromosome 12"/>
</dbReference>
<name>A0A9W2Y5D7_BETSP</name>
<evidence type="ECO:0000256" key="3">
    <source>
        <dbReference type="ARBA" id="ARBA00022771"/>
    </source>
</evidence>
<keyword evidence="11" id="KW-1185">Reference proteome</keyword>
<keyword evidence="1" id="KW-0399">Innate immunity</keyword>
<evidence type="ECO:0000259" key="8">
    <source>
        <dbReference type="PROSITE" id="PS50089"/>
    </source>
</evidence>
<feature type="coiled-coil region" evidence="7">
    <location>
        <begin position="243"/>
        <end position="338"/>
    </location>
</feature>
<evidence type="ECO:0000256" key="7">
    <source>
        <dbReference type="SAM" id="Coils"/>
    </source>
</evidence>
<keyword evidence="3 6" id="KW-0863">Zinc-finger</keyword>
<dbReference type="PANTHER" id="PTHR25465:SF5">
    <property type="entry name" value="E3 UBIQUITIN_ISG15 LIGASE TRIM25-RELATED"/>
    <property type="match status" value="1"/>
</dbReference>
<evidence type="ECO:0000256" key="5">
    <source>
        <dbReference type="ARBA" id="ARBA00022859"/>
    </source>
</evidence>
<dbReference type="PROSITE" id="PS50089">
    <property type="entry name" value="ZF_RING_2"/>
    <property type="match status" value="1"/>
</dbReference>
<organism evidence="11 13">
    <name type="scientific">Betta splendens</name>
    <name type="common">Siamese fighting fish</name>
    <dbReference type="NCBI Taxonomy" id="158456"/>
    <lineage>
        <taxon>Eukaryota</taxon>
        <taxon>Metazoa</taxon>
        <taxon>Chordata</taxon>
        <taxon>Craniata</taxon>
        <taxon>Vertebrata</taxon>
        <taxon>Euteleostomi</taxon>
        <taxon>Actinopterygii</taxon>
        <taxon>Neopterygii</taxon>
        <taxon>Teleostei</taxon>
        <taxon>Neoteleostei</taxon>
        <taxon>Acanthomorphata</taxon>
        <taxon>Anabantaria</taxon>
        <taxon>Anabantiformes</taxon>
        <taxon>Anabantoidei</taxon>
        <taxon>Osphronemidae</taxon>
        <taxon>Betta</taxon>
    </lineage>
</organism>
<dbReference type="GO" id="GO:0045087">
    <property type="term" value="P:innate immune response"/>
    <property type="evidence" value="ECO:0007669"/>
    <property type="project" value="UniProtKB-KW"/>
</dbReference>
<dbReference type="InterPro" id="IPR006574">
    <property type="entry name" value="PRY"/>
</dbReference>
<dbReference type="InterPro" id="IPR001870">
    <property type="entry name" value="B30.2/SPRY"/>
</dbReference>
<dbReference type="InterPro" id="IPR058030">
    <property type="entry name" value="TRIM8/14/16/25/29/45/65_CC"/>
</dbReference>
<dbReference type="PANTHER" id="PTHR25465">
    <property type="entry name" value="B-BOX DOMAIN CONTAINING"/>
    <property type="match status" value="1"/>
</dbReference>
<keyword evidence="2" id="KW-0479">Metal-binding</keyword>
<dbReference type="GeneID" id="114867074"/>
<dbReference type="SUPFAM" id="SSF57850">
    <property type="entry name" value="RING/U-box"/>
    <property type="match status" value="1"/>
</dbReference>
<dbReference type="CDD" id="cd19769">
    <property type="entry name" value="Bbox2_TRIM16-like"/>
    <property type="match status" value="1"/>
</dbReference>
<evidence type="ECO:0000256" key="6">
    <source>
        <dbReference type="PROSITE-ProRule" id="PRU00024"/>
    </source>
</evidence>
<reference evidence="12 13" key="1">
    <citation type="submission" date="2025-04" db="UniProtKB">
        <authorList>
            <consortium name="RefSeq"/>
        </authorList>
    </citation>
    <scope>IDENTIFICATION</scope>
</reference>
<dbReference type="AlphaFoldDB" id="A0A9W2Y5D7"/>
<dbReference type="RefSeq" id="XP_055369187.1">
    <property type="nucleotide sequence ID" value="XM_055513212.1"/>
</dbReference>
<protein>
    <submittedName>
        <fullName evidence="12 13">Tripartite motif-containing protein 16-like isoform X1</fullName>
    </submittedName>
</protein>
<dbReference type="Pfam" id="PF00622">
    <property type="entry name" value="SPRY"/>
    <property type="match status" value="1"/>
</dbReference>
<dbReference type="PROSITE" id="PS50188">
    <property type="entry name" value="B302_SPRY"/>
    <property type="match status" value="1"/>
</dbReference>
<evidence type="ECO:0000313" key="13">
    <source>
        <dbReference type="RefSeq" id="XP_055369187.1"/>
    </source>
</evidence>
<dbReference type="InterPro" id="IPR017907">
    <property type="entry name" value="Znf_RING_CS"/>
</dbReference>
<dbReference type="Gene3D" id="3.30.40.10">
    <property type="entry name" value="Zinc/RING finger domain, C3HC4 (zinc finger)"/>
    <property type="match status" value="1"/>
</dbReference>
<dbReference type="SMART" id="SM00589">
    <property type="entry name" value="PRY"/>
    <property type="match status" value="1"/>
</dbReference>
<dbReference type="OrthoDB" id="6270329at2759"/>
<dbReference type="InterPro" id="IPR013320">
    <property type="entry name" value="ConA-like_dom_sf"/>
</dbReference>
<dbReference type="SUPFAM" id="SSF57845">
    <property type="entry name" value="B-box zinc-binding domain"/>
    <property type="match status" value="1"/>
</dbReference>
<dbReference type="GO" id="GO:0008270">
    <property type="term" value="F:zinc ion binding"/>
    <property type="evidence" value="ECO:0007669"/>
    <property type="project" value="UniProtKB-KW"/>
</dbReference>
<dbReference type="Gene3D" id="3.30.160.60">
    <property type="entry name" value="Classic Zinc Finger"/>
    <property type="match status" value="1"/>
</dbReference>
<keyword evidence="5" id="KW-0391">Immunity</keyword>
<evidence type="ECO:0000313" key="12">
    <source>
        <dbReference type="RefSeq" id="XP_055369186.1"/>
    </source>
</evidence>
<dbReference type="SMART" id="SM00184">
    <property type="entry name" value="RING"/>
    <property type="match status" value="1"/>
</dbReference>
<dbReference type="SUPFAM" id="SSF49899">
    <property type="entry name" value="Concanavalin A-like lectins/glucanases"/>
    <property type="match status" value="1"/>
</dbReference>